<dbReference type="EMBL" id="JABFUD020000008">
    <property type="protein sequence ID" value="KAI5076353.1"/>
    <property type="molecule type" value="Genomic_DNA"/>
</dbReference>
<name>A0A9D4UZA1_ADICA</name>
<keyword evidence="1" id="KW-0732">Signal</keyword>
<accession>A0A9D4UZA1</accession>
<sequence length="135" mass="14102">MAHHFLWPLAALLLPLSTLAVPAELQSQSLKPAASFDSYAVFQQAASQVEGSSEAQKASQGVSEFAVCKASVGSACANSRLHCPAACVQGFYGGGNDRNYGEGCSHARTTALAAARLLARLEGLLSDLMKFLTIT</sequence>
<gene>
    <name evidence="2" type="ORF">GOP47_0008418</name>
</gene>
<feature type="chain" id="PRO_5039524341" evidence="1">
    <location>
        <begin position="21"/>
        <end position="135"/>
    </location>
</feature>
<evidence type="ECO:0000313" key="3">
    <source>
        <dbReference type="Proteomes" id="UP000886520"/>
    </source>
</evidence>
<protein>
    <submittedName>
        <fullName evidence="2">Uncharacterized protein</fullName>
    </submittedName>
</protein>
<keyword evidence="3" id="KW-1185">Reference proteome</keyword>
<dbReference type="OrthoDB" id="2005802at2759"/>
<dbReference type="Proteomes" id="UP000886520">
    <property type="component" value="Chromosome 8"/>
</dbReference>
<organism evidence="2 3">
    <name type="scientific">Adiantum capillus-veneris</name>
    <name type="common">Maidenhair fern</name>
    <dbReference type="NCBI Taxonomy" id="13818"/>
    <lineage>
        <taxon>Eukaryota</taxon>
        <taxon>Viridiplantae</taxon>
        <taxon>Streptophyta</taxon>
        <taxon>Embryophyta</taxon>
        <taxon>Tracheophyta</taxon>
        <taxon>Polypodiopsida</taxon>
        <taxon>Polypodiidae</taxon>
        <taxon>Polypodiales</taxon>
        <taxon>Pteridineae</taxon>
        <taxon>Pteridaceae</taxon>
        <taxon>Vittarioideae</taxon>
        <taxon>Adiantum</taxon>
    </lineage>
</organism>
<evidence type="ECO:0000256" key="1">
    <source>
        <dbReference type="SAM" id="SignalP"/>
    </source>
</evidence>
<evidence type="ECO:0000313" key="2">
    <source>
        <dbReference type="EMBL" id="KAI5076353.1"/>
    </source>
</evidence>
<dbReference type="AlphaFoldDB" id="A0A9D4UZA1"/>
<comment type="caution">
    <text evidence="2">The sequence shown here is derived from an EMBL/GenBank/DDBJ whole genome shotgun (WGS) entry which is preliminary data.</text>
</comment>
<proteinExistence type="predicted"/>
<reference evidence="2" key="1">
    <citation type="submission" date="2021-01" db="EMBL/GenBank/DDBJ databases">
        <title>Adiantum capillus-veneris genome.</title>
        <authorList>
            <person name="Fang Y."/>
            <person name="Liao Q."/>
        </authorList>
    </citation>
    <scope>NUCLEOTIDE SEQUENCE</scope>
    <source>
        <strain evidence="2">H3</strain>
        <tissue evidence="2">Leaf</tissue>
    </source>
</reference>
<feature type="signal peptide" evidence="1">
    <location>
        <begin position="1"/>
        <end position="20"/>
    </location>
</feature>